<dbReference type="Proteomes" id="UP001603857">
    <property type="component" value="Unassembled WGS sequence"/>
</dbReference>
<reference evidence="2 3" key="1">
    <citation type="submission" date="2024-08" db="EMBL/GenBank/DDBJ databases">
        <title>Insights into the chromosomal genome structure of Flemingia macrophylla.</title>
        <authorList>
            <person name="Ding Y."/>
            <person name="Zhao Y."/>
            <person name="Bi W."/>
            <person name="Wu M."/>
            <person name="Zhao G."/>
            <person name="Gong Y."/>
            <person name="Li W."/>
            <person name="Zhang P."/>
        </authorList>
    </citation>
    <scope>NUCLEOTIDE SEQUENCE [LARGE SCALE GENOMIC DNA]</scope>
    <source>
        <strain evidence="2">DYQJB</strain>
        <tissue evidence="2">Leaf</tissue>
    </source>
</reference>
<gene>
    <name evidence="2" type="ORF">Fmac_026703</name>
</gene>
<evidence type="ECO:0000256" key="1">
    <source>
        <dbReference type="SAM" id="MobiDB-lite"/>
    </source>
</evidence>
<accession>A0ABD1LFL3</accession>
<keyword evidence="3" id="KW-1185">Reference proteome</keyword>
<comment type="caution">
    <text evidence="2">The sequence shown here is derived from an EMBL/GenBank/DDBJ whole genome shotgun (WGS) entry which is preliminary data.</text>
</comment>
<evidence type="ECO:0000313" key="2">
    <source>
        <dbReference type="EMBL" id="KAL2322324.1"/>
    </source>
</evidence>
<feature type="region of interest" description="Disordered" evidence="1">
    <location>
        <begin position="1"/>
        <end position="121"/>
    </location>
</feature>
<name>A0ABD1LFL3_9FABA</name>
<dbReference type="EMBL" id="JBGMDY010000009">
    <property type="protein sequence ID" value="KAL2322324.1"/>
    <property type="molecule type" value="Genomic_DNA"/>
</dbReference>
<feature type="compositionally biased region" description="Pro residues" evidence="1">
    <location>
        <begin position="23"/>
        <end position="39"/>
    </location>
</feature>
<organism evidence="2 3">
    <name type="scientific">Flemingia macrophylla</name>
    <dbReference type="NCBI Taxonomy" id="520843"/>
    <lineage>
        <taxon>Eukaryota</taxon>
        <taxon>Viridiplantae</taxon>
        <taxon>Streptophyta</taxon>
        <taxon>Embryophyta</taxon>
        <taxon>Tracheophyta</taxon>
        <taxon>Spermatophyta</taxon>
        <taxon>Magnoliopsida</taxon>
        <taxon>eudicotyledons</taxon>
        <taxon>Gunneridae</taxon>
        <taxon>Pentapetalae</taxon>
        <taxon>rosids</taxon>
        <taxon>fabids</taxon>
        <taxon>Fabales</taxon>
        <taxon>Fabaceae</taxon>
        <taxon>Papilionoideae</taxon>
        <taxon>50 kb inversion clade</taxon>
        <taxon>NPAAA clade</taxon>
        <taxon>indigoferoid/millettioid clade</taxon>
        <taxon>Phaseoleae</taxon>
        <taxon>Flemingia</taxon>
    </lineage>
</organism>
<sequence length="121" mass="13143">MKPLRVPPLHLHDLRESSASPPCVAPPLSRPPQVAPPQLHPNTLSLPVDHSAAASPEIYGFTDPNPAYSQSPSESAIVENRNDNENGYGASEGVFVFDGPVLPPPTEMESEEGYAPHEWRR</sequence>
<evidence type="ECO:0000313" key="3">
    <source>
        <dbReference type="Proteomes" id="UP001603857"/>
    </source>
</evidence>
<proteinExistence type="predicted"/>
<protein>
    <submittedName>
        <fullName evidence="2">Uncharacterized protein</fullName>
    </submittedName>
</protein>
<dbReference type="AlphaFoldDB" id="A0ABD1LFL3"/>